<dbReference type="EMBL" id="JAIQCV010000003">
    <property type="protein sequence ID" value="KAH1113738.1"/>
    <property type="molecule type" value="Genomic_DNA"/>
</dbReference>
<evidence type="ECO:0000313" key="1">
    <source>
        <dbReference type="EMBL" id="KAH1113738.1"/>
    </source>
</evidence>
<dbReference type="Proteomes" id="UP000828251">
    <property type="component" value="Unassembled WGS sequence"/>
</dbReference>
<name>A0A9D3W6V0_9ROSI</name>
<dbReference type="AlphaFoldDB" id="A0A9D3W6V0"/>
<evidence type="ECO:0000313" key="2">
    <source>
        <dbReference type="Proteomes" id="UP000828251"/>
    </source>
</evidence>
<accession>A0A9D3W6V0</accession>
<proteinExistence type="predicted"/>
<keyword evidence="2" id="KW-1185">Reference proteome</keyword>
<dbReference type="OrthoDB" id="10505727at2759"/>
<reference evidence="1 2" key="1">
    <citation type="journal article" date="2021" name="Plant Biotechnol. J.">
        <title>Multi-omics assisted identification of the key and species-specific regulatory components of drought-tolerant mechanisms in Gossypium stocksii.</title>
        <authorList>
            <person name="Yu D."/>
            <person name="Ke L."/>
            <person name="Zhang D."/>
            <person name="Wu Y."/>
            <person name="Sun Y."/>
            <person name="Mei J."/>
            <person name="Sun J."/>
            <person name="Sun Y."/>
        </authorList>
    </citation>
    <scope>NUCLEOTIDE SEQUENCE [LARGE SCALE GENOMIC DNA]</scope>
    <source>
        <strain evidence="2">cv. E1</strain>
        <tissue evidence="1">Leaf</tissue>
    </source>
</reference>
<protein>
    <submittedName>
        <fullName evidence="1">Uncharacterized protein</fullName>
    </submittedName>
</protein>
<comment type="caution">
    <text evidence="1">The sequence shown here is derived from an EMBL/GenBank/DDBJ whole genome shotgun (WGS) entry which is preliminary data.</text>
</comment>
<gene>
    <name evidence="1" type="ORF">J1N35_007116</name>
</gene>
<sequence>MMGANSLGSNSCVGKAMEKVSTRSELHLDKDDPTVDKNKQIVQGLGVFKASYKSTLLGASLEKEHNISRRNQLQQGLNWGAMGNFGRYLTVWPWSSDFSTSQSGIESQGKVCMTSDLCRFEEATSVQDLCLGVKTISPVVDSNCASPVIEKSGLE</sequence>
<organism evidence="1 2">
    <name type="scientific">Gossypium stocksii</name>
    <dbReference type="NCBI Taxonomy" id="47602"/>
    <lineage>
        <taxon>Eukaryota</taxon>
        <taxon>Viridiplantae</taxon>
        <taxon>Streptophyta</taxon>
        <taxon>Embryophyta</taxon>
        <taxon>Tracheophyta</taxon>
        <taxon>Spermatophyta</taxon>
        <taxon>Magnoliopsida</taxon>
        <taxon>eudicotyledons</taxon>
        <taxon>Gunneridae</taxon>
        <taxon>Pentapetalae</taxon>
        <taxon>rosids</taxon>
        <taxon>malvids</taxon>
        <taxon>Malvales</taxon>
        <taxon>Malvaceae</taxon>
        <taxon>Malvoideae</taxon>
        <taxon>Gossypium</taxon>
    </lineage>
</organism>